<comment type="caution">
    <text evidence="1">The sequence shown here is derived from an EMBL/GenBank/DDBJ whole genome shotgun (WGS) entry which is preliminary data.</text>
</comment>
<sequence length="203" mass="22726">MGQTWARQASLSVAQFQLLTDIDGSRLDDTGNRFSGFARVGVGLGRFFVQPEVAYSSVLGQAYGLTYFSQPSIPVPNLVIFTPRVRRFEVATLAGLRLGKRGYLLAGPVLAYNLRDNYGDPSVVYVPLVQSLYDSVVPVQLLAQAGIGTTFWRFDVSARYEHSLTPYTRRFEYAGQQYAYRQSTSQVILNLGFLLYDSRRLGR</sequence>
<accession>A0ABP7NZI1</accession>
<reference evidence="2" key="1">
    <citation type="journal article" date="2019" name="Int. J. Syst. Evol. Microbiol.">
        <title>The Global Catalogue of Microorganisms (GCM) 10K type strain sequencing project: providing services to taxonomists for standard genome sequencing and annotation.</title>
        <authorList>
            <consortium name="The Broad Institute Genomics Platform"/>
            <consortium name="The Broad Institute Genome Sequencing Center for Infectious Disease"/>
            <person name="Wu L."/>
            <person name="Ma J."/>
        </authorList>
    </citation>
    <scope>NUCLEOTIDE SEQUENCE [LARGE SCALE GENOMIC DNA]</scope>
    <source>
        <strain evidence="2">JCM 17217</strain>
    </source>
</reference>
<dbReference type="RefSeq" id="WP_425553867.1">
    <property type="nucleotide sequence ID" value="NZ_BAABDI010000001.1"/>
</dbReference>
<proteinExistence type="predicted"/>
<keyword evidence="2" id="KW-1185">Reference proteome</keyword>
<dbReference type="Proteomes" id="UP001501556">
    <property type="component" value="Unassembled WGS sequence"/>
</dbReference>
<gene>
    <name evidence="1" type="ORF">GCM10022407_00690</name>
</gene>
<evidence type="ECO:0008006" key="3">
    <source>
        <dbReference type="Google" id="ProtNLM"/>
    </source>
</evidence>
<protein>
    <recommendedName>
        <fullName evidence="3">Outer membrane protein beta-barrel domain-containing protein</fullName>
    </recommendedName>
</protein>
<name>A0ABP7NZI1_9BACT</name>
<evidence type="ECO:0000313" key="2">
    <source>
        <dbReference type="Proteomes" id="UP001501556"/>
    </source>
</evidence>
<organism evidence="1 2">
    <name type="scientific">Hymenobacter antarcticus</name>
    <dbReference type="NCBI Taxonomy" id="486270"/>
    <lineage>
        <taxon>Bacteria</taxon>
        <taxon>Pseudomonadati</taxon>
        <taxon>Bacteroidota</taxon>
        <taxon>Cytophagia</taxon>
        <taxon>Cytophagales</taxon>
        <taxon>Hymenobacteraceae</taxon>
        <taxon>Hymenobacter</taxon>
    </lineage>
</organism>
<dbReference type="EMBL" id="BAABDI010000001">
    <property type="protein sequence ID" value="GAA3957113.1"/>
    <property type="molecule type" value="Genomic_DNA"/>
</dbReference>
<evidence type="ECO:0000313" key="1">
    <source>
        <dbReference type="EMBL" id="GAA3957113.1"/>
    </source>
</evidence>